<accession>M7Z0W4</accession>
<dbReference type="STRING" id="4572.M7Z0W4"/>
<organism evidence="2">
    <name type="scientific">Triticum urartu</name>
    <name type="common">Red wild einkorn</name>
    <name type="synonym">Crithodium urartu</name>
    <dbReference type="NCBI Taxonomy" id="4572"/>
    <lineage>
        <taxon>Eukaryota</taxon>
        <taxon>Viridiplantae</taxon>
        <taxon>Streptophyta</taxon>
        <taxon>Embryophyta</taxon>
        <taxon>Tracheophyta</taxon>
        <taxon>Spermatophyta</taxon>
        <taxon>Magnoliopsida</taxon>
        <taxon>Liliopsida</taxon>
        <taxon>Poales</taxon>
        <taxon>Poaceae</taxon>
        <taxon>BOP clade</taxon>
        <taxon>Pooideae</taxon>
        <taxon>Triticodae</taxon>
        <taxon>Triticeae</taxon>
        <taxon>Triticinae</taxon>
        <taxon>Triticum</taxon>
    </lineage>
</organism>
<feature type="region of interest" description="Disordered" evidence="1">
    <location>
        <begin position="26"/>
        <end position="71"/>
    </location>
</feature>
<protein>
    <recommendedName>
        <fullName evidence="3">NAC domain-containing protein</fullName>
    </recommendedName>
</protein>
<dbReference type="EMBL" id="KD154067">
    <property type="protein sequence ID" value="EMS56768.1"/>
    <property type="molecule type" value="Genomic_DNA"/>
</dbReference>
<name>M7Z0W4_TRIUA</name>
<evidence type="ECO:0000256" key="1">
    <source>
        <dbReference type="SAM" id="MobiDB-lite"/>
    </source>
</evidence>
<sequence length="143" mass="16416">MGMPALDDWVLCRLYNKKNEWEKMQLQQQGEEETMMEPKAENTASDMVVTSHSHSQSQSHSHSWGEARTPESEIVDNDPSLFQQAPAGAMNCLIFRQSDPLIICQCCVCLPACLDTPRTLRFCRRLPLMARFEYFFLVLSLEV</sequence>
<reference evidence="2" key="1">
    <citation type="journal article" date="2013" name="Nature">
        <title>Draft genome of the wheat A-genome progenitor Triticum urartu.</title>
        <authorList>
            <person name="Ling H.Q."/>
            <person name="Zhao S."/>
            <person name="Liu D."/>
            <person name="Wang J."/>
            <person name="Sun H."/>
            <person name="Zhang C."/>
            <person name="Fan H."/>
            <person name="Li D."/>
            <person name="Dong L."/>
            <person name="Tao Y."/>
            <person name="Gao C."/>
            <person name="Wu H."/>
            <person name="Li Y."/>
            <person name="Cui Y."/>
            <person name="Guo X."/>
            <person name="Zheng S."/>
            <person name="Wang B."/>
            <person name="Yu K."/>
            <person name="Liang Q."/>
            <person name="Yang W."/>
            <person name="Lou X."/>
            <person name="Chen J."/>
            <person name="Feng M."/>
            <person name="Jian J."/>
            <person name="Zhang X."/>
            <person name="Luo G."/>
            <person name="Jiang Y."/>
            <person name="Liu J."/>
            <person name="Wang Z."/>
            <person name="Sha Y."/>
            <person name="Zhang B."/>
            <person name="Wu H."/>
            <person name="Tang D."/>
            <person name="Shen Q."/>
            <person name="Xue P."/>
            <person name="Zou S."/>
            <person name="Wang X."/>
            <person name="Liu X."/>
            <person name="Wang F."/>
            <person name="Yang Y."/>
            <person name="An X."/>
            <person name="Dong Z."/>
            <person name="Zhang K."/>
            <person name="Zhang X."/>
            <person name="Luo M.C."/>
            <person name="Dvorak J."/>
            <person name="Tong Y."/>
            <person name="Wang J."/>
            <person name="Yang H."/>
            <person name="Li Z."/>
            <person name="Wang D."/>
            <person name="Zhang A."/>
            <person name="Wang J."/>
        </authorList>
    </citation>
    <scope>NUCLEOTIDE SEQUENCE</scope>
</reference>
<proteinExistence type="predicted"/>
<gene>
    <name evidence="2" type="ORF">TRIUR3_24250</name>
</gene>
<evidence type="ECO:0008006" key="3">
    <source>
        <dbReference type="Google" id="ProtNLM"/>
    </source>
</evidence>
<feature type="compositionally biased region" description="Low complexity" evidence="1">
    <location>
        <begin position="51"/>
        <end position="62"/>
    </location>
</feature>
<evidence type="ECO:0000313" key="2">
    <source>
        <dbReference type="EMBL" id="EMS56768.1"/>
    </source>
</evidence>
<dbReference type="AlphaFoldDB" id="M7Z0W4"/>